<name>A0A809SAZ4_9BACT</name>
<accession>A0A809SAZ4</accession>
<dbReference type="PRINTS" id="PR00340">
    <property type="entry name" value="PIIGLNB"/>
</dbReference>
<evidence type="ECO:0000313" key="4">
    <source>
        <dbReference type="Proteomes" id="UP000662873"/>
    </source>
</evidence>
<dbReference type="SUPFAM" id="SSF54913">
    <property type="entry name" value="GlnB-like"/>
    <property type="match status" value="1"/>
</dbReference>
<sequence length="113" mass="12305">MKRIEAVVRVSSLEAVKEALEAEGIFGLTVEQVRGYGRQFGRTDRYQGSTYAMNLLPKSKIVTVVRDEDCETAIQAIVSACHTGEIGDGKIFVSEVLDAIRIRTGETGDAALQ</sequence>
<dbReference type="InterPro" id="IPR015867">
    <property type="entry name" value="N-reg_PII/ATP_PRibTrfase_C"/>
</dbReference>
<dbReference type="PROSITE" id="PS51343">
    <property type="entry name" value="PII_GLNB_DOM"/>
    <property type="match status" value="1"/>
</dbReference>
<dbReference type="PANTHER" id="PTHR30115:SF11">
    <property type="entry name" value="NITROGEN REGULATORY PROTEIN P-II HOMOLOG"/>
    <property type="match status" value="1"/>
</dbReference>
<dbReference type="KEGG" id="npy:NPRO_22360"/>
<feature type="modified residue" description="O-UMP-tyrosine" evidence="1">
    <location>
        <position position="51"/>
    </location>
</feature>
<dbReference type="Pfam" id="PF00543">
    <property type="entry name" value="P-II"/>
    <property type="match status" value="1"/>
</dbReference>
<dbReference type="Gene3D" id="3.30.70.120">
    <property type="match status" value="1"/>
</dbReference>
<dbReference type="InterPro" id="IPR011322">
    <property type="entry name" value="N-reg_PII-like_a/b"/>
</dbReference>
<evidence type="ECO:0000313" key="3">
    <source>
        <dbReference type="EMBL" id="BBO24641.1"/>
    </source>
</evidence>
<protein>
    <submittedName>
        <fullName evidence="3">Nitrogen regulatory protein P-II 1</fullName>
    </submittedName>
</protein>
<evidence type="ECO:0000256" key="1">
    <source>
        <dbReference type="PIRSR" id="PIRSR602187-50"/>
    </source>
</evidence>
<reference evidence="3" key="1">
    <citation type="journal article" name="DNA Res.">
        <title>The physiological potential of anammox bacteria as revealed by their core genome structure.</title>
        <authorList>
            <person name="Okubo T."/>
            <person name="Toyoda A."/>
            <person name="Fukuhara K."/>
            <person name="Uchiyama I."/>
            <person name="Harigaya Y."/>
            <person name="Kuroiwa M."/>
            <person name="Suzuki T."/>
            <person name="Murakami Y."/>
            <person name="Suwa Y."/>
            <person name="Takami H."/>
        </authorList>
    </citation>
    <scope>NUCLEOTIDE SEQUENCE</scope>
    <source>
        <strain evidence="3">317325-2</strain>
    </source>
</reference>
<dbReference type="Proteomes" id="UP000662873">
    <property type="component" value="Chromosome"/>
</dbReference>
<dbReference type="GO" id="GO:0030234">
    <property type="term" value="F:enzyme regulator activity"/>
    <property type="evidence" value="ECO:0007669"/>
    <property type="project" value="InterPro"/>
</dbReference>
<dbReference type="PROSITE" id="PS00638">
    <property type="entry name" value="PII_GLNB_CTER"/>
    <property type="match status" value="1"/>
</dbReference>
<dbReference type="SMART" id="SM00938">
    <property type="entry name" value="P-II"/>
    <property type="match status" value="1"/>
</dbReference>
<dbReference type="EMBL" id="AP021858">
    <property type="protein sequence ID" value="BBO24641.1"/>
    <property type="molecule type" value="Genomic_DNA"/>
</dbReference>
<dbReference type="GO" id="GO:0006808">
    <property type="term" value="P:regulation of nitrogen utilization"/>
    <property type="evidence" value="ECO:0007669"/>
    <property type="project" value="InterPro"/>
</dbReference>
<dbReference type="PANTHER" id="PTHR30115">
    <property type="entry name" value="NITROGEN REGULATORY PROTEIN P-II"/>
    <property type="match status" value="1"/>
</dbReference>
<evidence type="ECO:0000256" key="2">
    <source>
        <dbReference type="RuleBase" id="RU003936"/>
    </source>
</evidence>
<dbReference type="GO" id="GO:0005524">
    <property type="term" value="F:ATP binding"/>
    <property type="evidence" value="ECO:0007669"/>
    <property type="project" value="TreeGrafter"/>
</dbReference>
<comment type="similarity">
    <text evidence="2">Belongs to the P(II) protein family.</text>
</comment>
<proteinExistence type="inferred from homology"/>
<dbReference type="GO" id="GO:0005829">
    <property type="term" value="C:cytosol"/>
    <property type="evidence" value="ECO:0007669"/>
    <property type="project" value="TreeGrafter"/>
</dbReference>
<dbReference type="InterPro" id="IPR002187">
    <property type="entry name" value="N-reg_PII"/>
</dbReference>
<organism evidence="3 4">
    <name type="scientific">Candidatus Nitrosymbiomonas proteolyticus</name>
    <dbReference type="NCBI Taxonomy" id="2608984"/>
    <lineage>
        <taxon>Bacteria</taxon>
        <taxon>Bacillati</taxon>
        <taxon>Armatimonadota</taxon>
        <taxon>Armatimonadota incertae sedis</taxon>
        <taxon>Candidatus Nitrosymbiomonas</taxon>
    </lineage>
</organism>
<dbReference type="InterPro" id="IPR017918">
    <property type="entry name" value="N-reg_PII_CS"/>
</dbReference>
<keyword evidence="1" id="KW-0597">Phosphoprotein</keyword>
<gene>
    <name evidence="3" type="ORF">NPRO_22360</name>
</gene>
<dbReference type="AlphaFoldDB" id="A0A809SAZ4"/>